<sequence length="60" mass="6795">MVQALQSQPDCLILDEATSSLDEINYQFVEKNILTHYEGTLIAVSHRLTEDADCKIKLDN</sequence>
<proteinExistence type="predicted"/>
<evidence type="ECO:0000313" key="1">
    <source>
        <dbReference type="EMBL" id="OPF87445.1"/>
    </source>
</evidence>
<dbReference type="InterPro" id="IPR027417">
    <property type="entry name" value="P-loop_NTPase"/>
</dbReference>
<name>A0A1V4DG28_9ENTE</name>
<dbReference type="SUPFAM" id="SSF52540">
    <property type="entry name" value="P-loop containing nucleoside triphosphate hydrolases"/>
    <property type="match status" value="1"/>
</dbReference>
<dbReference type="AlphaFoldDB" id="A0A1V4DG28"/>
<evidence type="ECO:0000313" key="2">
    <source>
        <dbReference type="Proteomes" id="UP000189970"/>
    </source>
</evidence>
<dbReference type="RefSeq" id="WP_079345966.1">
    <property type="nucleotide sequence ID" value="NZ_MVAB01000001.1"/>
</dbReference>
<dbReference type="EMBL" id="MVAB01000001">
    <property type="protein sequence ID" value="OPF87445.1"/>
    <property type="molecule type" value="Genomic_DNA"/>
</dbReference>
<reference evidence="1 2" key="1">
    <citation type="submission" date="2017-02" db="EMBL/GenBank/DDBJ databases">
        <title>Vagococcus cremeus sp. nov., isolated from the small intestine of a marten, Martes flavigula.</title>
        <authorList>
            <person name="Tak E.J."/>
            <person name="Bae J.-W."/>
        </authorList>
    </citation>
    <scope>NUCLEOTIDE SEQUENCE [LARGE SCALE GENOMIC DNA]</scope>
    <source>
        <strain evidence="1 2">D7T301</strain>
    </source>
</reference>
<accession>A0A1V4DG28</accession>
<keyword evidence="2" id="KW-1185">Reference proteome</keyword>
<dbReference type="Gene3D" id="3.40.50.300">
    <property type="entry name" value="P-loop containing nucleotide triphosphate hydrolases"/>
    <property type="match status" value="1"/>
</dbReference>
<organism evidence="1 2">
    <name type="scientific">Vagococcus martis</name>
    <dbReference type="NCBI Taxonomy" id="1768210"/>
    <lineage>
        <taxon>Bacteria</taxon>
        <taxon>Bacillati</taxon>
        <taxon>Bacillota</taxon>
        <taxon>Bacilli</taxon>
        <taxon>Lactobacillales</taxon>
        <taxon>Enterococcaceae</taxon>
        <taxon>Vagococcus</taxon>
    </lineage>
</organism>
<protein>
    <recommendedName>
        <fullName evidence="3">ABC transporter domain-containing protein</fullName>
    </recommendedName>
</protein>
<comment type="caution">
    <text evidence="1">The sequence shown here is derived from an EMBL/GenBank/DDBJ whole genome shotgun (WGS) entry which is preliminary data.</text>
</comment>
<evidence type="ECO:0008006" key="3">
    <source>
        <dbReference type="Google" id="ProtNLM"/>
    </source>
</evidence>
<dbReference type="Proteomes" id="UP000189970">
    <property type="component" value="Unassembled WGS sequence"/>
</dbReference>
<gene>
    <name evidence="1" type="ORF">BW731_04105</name>
</gene>